<dbReference type="InterPro" id="IPR000100">
    <property type="entry name" value="RNase_P"/>
</dbReference>
<dbReference type="PANTHER" id="PTHR33992">
    <property type="entry name" value="RIBONUCLEASE P PROTEIN COMPONENT"/>
    <property type="match status" value="1"/>
</dbReference>
<dbReference type="RefSeq" id="WP_187243198.1">
    <property type="nucleotide sequence ID" value="NZ_BAAAOK010000056.1"/>
</dbReference>
<dbReference type="EC" id="3.1.26.5" evidence="7 8"/>
<evidence type="ECO:0000313" key="10">
    <source>
        <dbReference type="EMBL" id="MBC6466185.1"/>
    </source>
</evidence>
<dbReference type="GO" id="GO:0004526">
    <property type="term" value="F:ribonuclease P activity"/>
    <property type="evidence" value="ECO:0007669"/>
    <property type="project" value="UniProtKB-EC"/>
</dbReference>
<dbReference type="Proteomes" id="UP000805614">
    <property type="component" value="Unassembled WGS sequence"/>
</dbReference>
<evidence type="ECO:0000256" key="4">
    <source>
        <dbReference type="ARBA" id="ARBA00022759"/>
    </source>
</evidence>
<dbReference type="PROSITE" id="PS00648">
    <property type="entry name" value="RIBONUCLEASE_P"/>
    <property type="match status" value="1"/>
</dbReference>
<dbReference type="NCBIfam" id="TIGR00188">
    <property type="entry name" value="rnpA"/>
    <property type="match status" value="1"/>
</dbReference>
<dbReference type="InterPro" id="IPR014721">
    <property type="entry name" value="Ribsml_uS5_D2-typ_fold_subgr"/>
</dbReference>
<keyword evidence="11" id="KW-1185">Reference proteome</keyword>
<keyword evidence="4 7" id="KW-0255">Endonuclease</keyword>
<gene>
    <name evidence="7 10" type="primary">rnpA</name>
    <name evidence="10" type="ORF">HKK74_11835</name>
</gene>
<evidence type="ECO:0000256" key="1">
    <source>
        <dbReference type="ARBA" id="ARBA00002663"/>
    </source>
</evidence>
<dbReference type="InterPro" id="IPR020539">
    <property type="entry name" value="RNase_P_CS"/>
</dbReference>
<accession>A0ABR7LN80</accession>
<comment type="subunit">
    <text evidence="7">Consists of a catalytic RNA component (M1 or rnpB) and a protein subunit.</text>
</comment>
<dbReference type="InterPro" id="IPR020568">
    <property type="entry name" value="Ribosomal_Su5_D2-typ_SF"/>
</dbReference>
<feature type="region of interest" description="Disordered" evidence="9">
    <location>
        <begin position="110"/>
        <end position="129"/>
    </location>
</feature>
<evidence type="ECO:0000256" key="8">
    <source>
        <dbReference type="NCBIfam" id="TIGR00188"/>
    </source>
</evidence>
<dbReference type="SUPFAM" id="SSF54211">
    <property type="entry name" value="Ribosomal protein S5 domain 2-like"/>
    <property type="match status" value="1"/>
</dbReference>
<comment type="similarity">
    <text evidence="7">Belongs to the RnpA family.</text>
</comment>
<evidence type="ECO:0000256" key="9">
    <source>
        <dbReference type="SAM" id="MobiDB-lite"/>
    </source>
</evidence>
<dbReference type="PANTHER" id="PTHR33992:SF1">
    <property type="entry name" value="RIBONUCLEASE P PROTEIN COMPONENT"/>
    <property type="match status" value="1"/>
</dbReference>
<evidence type="ECO:0000256" key="6">
    <source>
        <dbReference type="ARBA" id="ARBA00022884"/>
    </source>
</evidence>
<evidence type="ECO:0000256" key="7">
    <source>
        <dbReference type="HAMAP-Rule" id="MF_00227"/>
    </source>
</evidence>
<dbReference type="HAMAP" id="MF_00227">
    <property type="entry name" value="RNase_P"/>
    <property type="match status" value="1"/>
</dbReference>
<keyword evidence="2 7" id="KW-0819">tRNA processing</keyword>
<comment type="function">
    <text evidence="1 7">RNaseP catalyzes the removal of the 5'-leader sequence from pre-tRNA to produce the mature 5'-terminus. It can also cleave other RNA substrates such as 4.5S RNA. The protein component plays an auxiliary but essential role in vivo by binding to the 5'-leader sequence and broadening the substrate specificity of the ribozyme.</text>
</comment>
<sequence>MLPSGLRMRQRAEFTLAVRRGRRAGRPNIVTHLLRRDEIDAEPLAGFIVARTVGNAVVRNKVRRRLRHLVADRVARLPRGSLLVVRANPKAASAGHDDLAADLDSALDRLLRDQSPGRGGGVRTDKGRT</sequence>
<protein>
    <recommendedName>
        <fullName evidence="7 8">Ribonuclease P protein component</fullName>
        <shortName evidence="7">RNase P protein</shortName>
        <shortName evidence="7">RNaseP protein</shortName>
        <ecNumber evidence="7 8">3.1.26.5</ecNumber>
    </recommendedName>
    <alternativeName>
        <fullName evidence="7">Protein C5</fullName>
    </alternativeName>
</protein>
<dbReference type="EMBL" id="JABVEC010000007">
    <property type="protein sequence ID" value="MBC6466185.1"/>
    <property type="molecule type" value="Genomic_DNA"/>
</dbReference>
<dbReference type="Pfam" id="PF00825">
    <property type="entry name" value="Ribonuclease_P"/>
    <property type="match status" value="1"/>
</dbReference>
<evidence type="ECO:0000256" key="5">
    <source>
        <dbReference type="ARBA" id="ARBA00022801"/>
    </source>
</evidence>
<evidence type="ECO:0000256" key="3">
    <source>
        <dbReference type="ARBA" id="ARBA00022722"/>
    </source>
</evidence>
<proteinExistence type="inferred from homology"/>
<keyword evidence="5 7" id="KW-0378">Hydrolase</keyword>
<dbReference type="Gene3D" id="3.30.230.10">
    <property type="match status" value="1"/>
</dbReference>
<comment type="caution">
    <text evidence="10">The sequence shown here is derived from an EMBL/GenBank/DDBJ whole genome shotgun (WGS) entry which is preliminary data.</text>
</comment>
<keyword evidence="3 7" id="KW-0540">Nuclease</keyword>
<reference evidence="10 11" key="1">
    <citation type="submission" date="2020-06" db="EMBL/GenBank/DDBJ databases">
        <title>Actinomadura xiongansis sp. nov., isolated from soil of Baiyangdian.</title>
        <authorList>
            <person name="Zhang X."/>
        </authorList>
    </citation>
    <scope>NUCLEOTIDE SEQUENCE [LARGE SCALE GENOMIC DNA]</scope>
    <source>
        <strain evidence="10 11">HBUM206468</strain>
    </source>
</reference>
<organism evidence="10 11">
    <name type="scientific">Actinomadura alba</name>
    <dbReference type="NCBI Taxonomy" id="406431"/>
    <lineage>
        <taxon>Bacteria</taxon>
        <taxon>Bacillati</taxon>
        <taxon>Actinomycetota</taxon>
        <taxon>Actinomycetes</taxon>
        <taxon>Streptosporangiales</taxon>
        <taxon>Thermomonosporaceae</taxon>
        <taxon>Actinomadura</taxon>
    </lineage>
</organism>
<name>A0ABR7LN80_9ACTN</name>
<keyword evidence="6 7" id="KW-0694">RNA-binding</keyword>
<evidence type="ECO:0000313" key="11">
    <source>
        <dbReference type="Proteomes" id="UP000805614"/>
    </source>
</evidence>
<comment type="catalytic activity">
    <reaction evidence="7">
        <text>Endonucleolytic cleavage of RNA, removing 5'-extranucleotides from tRNA precursor.</text>
        <dbReference type="EC" id="3.1.26.5"/>
    </reaction>
</comment>
<evidence type="ECO:0000256" key="2">
    <source>
        <dbReference type="ARBA" id="ARBA00022694"/>
    </source>
</evidence>